<dbReference type="InterPro" id="IPR006827">
    <property type="entry name" value="Lant_deHydtase_N"/>
</dbReference>
<dbReference type="EMBL" id="VTEG01000010">
    <property type="protein sequence ID" value="TYR98572.1"/>
    <property type="molecule type" value="Genomic_DNA"/>
</dbReference>
<reference evidence="2 3" key="1">
    <citation type="submission" date="2019-08" db="EMBL/GenBank/DDBJ databases">
        <title>Bacillus genomes from the desert of Cuatro Cienegas, Coahuila.</title>
        <authorList>
            <person name="Olmedo-Alvarez G."/>
        </authorList>
    </citation>
    <scope>NUCLEOTIDE SEQUENCE [LARGE SCALE GENOMIC DNA]</scope>
    <source>
        <strain evidence="2 3">CH128b_4D</strain>
    </source>
</reference>
<dbReference type="Proteomes" id="UP000325182">
    <property type="component" value="Unassembled WGS sequence"/>
</dbReference>
<dbReference type="RefSeq" id="WP_148954340.1">
    <property type="nucleotide sequence ID" value="NZ_VTEG01000010.1"/>
</dbReference>
<organism evidence="2 3">
    <name type="scientific">Rossellomorea vietnamensis</name>
    <dbReference type="NCBI Taxonomy" id="218284"/>
    <lineage>
        <taxon>Bacteria</taxon>
        <taxon>Bacillati</taxon>
        <taxon>Bacillota</taxon>
        <taxon>Bacilli</taxon>
        <taxon>Bacillales</taxon>
        <taxon>Bacillaceae</taxon>
        <taxon>Rossellomorea</taxon>
    </lineage>
</organism>
<comment type="caution">
    <text evidence="2">The sequence shown here is derived from an EMBL/GenBank/DDBJ whole genome shotgun (WGS) entry which is preliminary data.</text>
</comment>
<sequence length="838" mass="98318">MIFPWYLIRKNTISYSEFNPLRDPRLVDGIRLYLGKAQAFEKTRNEIVSALESEFSTSKDNKILNYKRKIFNNKKINLDDAPASIESDLQRYISEYNQLQELQNSNVTLFNDLENNNRRDIWNIFNQKDVLTNPLPLVNYKMHSKLSKFQTEDPDLHKAKTKKMDSTLLRILTRSAFKTSPFSSFTSIEFKKISEEKAEGQTIQSEYSIELNYYILQKILQLISVDPEFMPHLKYAYSGSSYENGEVVEFTVRYDINRGKIFNNIENHFLAKNNPIFQALSKFNGVLSYHEVLEVLLRFTDKQKAQTFFVDGLIKKGILYPNIELDEYSPNILKSFYQIVKGFDFVSAKKDVIIETLDNITILLEKYKIAGSQKRFGLYSEIIDELSKIEKEFNYTFTKENIFYEDYVVSQSGEEFVPEEDFQSDVHYVQKLAVLTNIPLQFKYEFAHRFQERYSGSLRPIGSKEIRDLYMEEVMKFTNWTNVILPVEGLVSNGARVLEEIKGELRQMFRHLKSESGTAAIPKETVDELYRKFILQTGFDKKHLSSTVLFQKCGDSYILNKLYAGHLKLFIRYFQYLPELYDDPDFKQYISDSFPEDIYEIREGFGFNANYHRKFLKNRLLIPYSKVNADDEGTSWSKDLLYKYNNRTQLVDIINPDNPDIPMDIDYIGSLVDYMMPPSIRMLTTSIAPRFDAGLFPLWEEDAMDQGALVEDHTPRMKLGKVALFREKWLINCSGLISDSVNSSYKEYMEVIEKFEQHGLPMEFFINRIVDPESYDFENSNRSDMKPQYINLYSPMMFREFKKFIKAEKRVVIEELFPNGSGDAFNTEYQLEVNMPNE</sequence>
<evidence type="ECO:0000313" key="3">
    <source>
        <dbReference type="Proteomes" id="UP000325182"/>
    </source>
</evidence>
<dbReference type="Pfam" id="PF04738">
    <property type="entry name" value="Lant_dehydr_N"/>
    <property type="match status" value="1"/>
</dbReference>
<gene>
    <name evidence="2" type="ORF">FZC84_14160</name>
</gene>
<evidence type="ECO:0000313" key="2">
    <source>
        <dbReference type="EMBL" id="TYR98572.1"/>
    </source>
</evidence>
<dbReference type="AlphaFoldDB" id="A0A5D4MA57"/>
<protein>
    <recommendedName>
        <fullName evidence="1">Lantibiotic dehydratase N-terminal domain-containing protein</fullName>
    </recommendedName>
</protein>
<proteinExistence type="predicted"/>
<feature type="domain" description="Lantibiotic dehydratase N-terminal" evidence="1">
    <location>
        <begin position="152"/>
        <end position="460"/>
    </location>
</feature>
<evidence type="ECO:0000259" key="1">
    <source>
        <dbReference type="Pfam" id="PF04738"/>
    </source>
</evidence>
<accession>A0A5D4MA57</accession>
<name>A0A5D4MA57_9BACI</name>